<dbReference type="Pfam" id="PF00135">
    <property type="entry name" value="COesterase"/>
    <property type="match status" value="1"/>
</dbReference>
<evidence type="ECO:0000256" key="1">
    <source>
        <dbReference type="ARBA" id="ARBA00005964"/>
    </source>
</evidence>
<dbReference type="RefSeq" id="WP_354363718.1">
    <property type="nucleotide sequence ID" value="NZ_JBEPLO010000001.1"/>
</dbReference>
<evidence type="ECO:0000313" key="6">
    <source>
        <dbReference type="Proteomes" id="UP001549122"/>
    </source>
</evidence>
<evidence type="ECO:0000259" key="4">
    <source>
        <dbReference type="Pfam" id="PF00135"/>
    </source>
</evidence>
<dbReference type="GO" id="GO:0016787">
    <property type="term" value="F:hydrolase activity"/>
    <property type="evidence" value="ECO:0007669"/>
    <property type="project" value="UniProtKB-KW"/>
</dbReference>
<gene>
    <name evidence="5" type="ORF">ABID29_000149</name>
</gene>
<dbReference type="InterPro" id="IPR002018">
    <property type="entry name" value="CarbesteraseB"/>
</dbReference>
<dbReference type="InterPro" id="IPR050309">
    <property type="entry name" value="Type-B_Carboxylest/Lipase"/>
</dbReference>
<dbReference type="InterPro" id="IPR029058">
    <property type="entry name" value="AB_hydrolase_fold"/>
</dbReference>
<feature type="signal peptide" evidence="3">
    <location>
        <begin position="1"/>
        <end position="21"/>
    </location>
</feature>
<comment type="caution">
    <text evidence="5">The sequence shown here is derived from an EMBL/GenBank/DDBJ whole genome shotgun (WGS) entry which is preliminary data.</text>
</comment>
<feature type="domain" description="Carboxylesterase type B" evidence="4">
    <location>
        <begin position="42"/>
        <end position="356"/>
    </location>
</feature>
<dbReference type="Proteomes" id="UP001549122">
    <property type="component" value="Unassembled WGS sequence"/>
</dbReference>
<dbReference type="EC" id="3.1.1.-" evidence="3"/>
<name>A0ABV2FEQ3_9STRE</name>
<accession>A0ABV2FEQ3</accession>
<keyword evidence="3" id="KW-0732">Signal</keyword>
<keyword evidence="2 3" id="KW-0378">Hydrolase</keyword>
<organism evidence="5 6">
    <name type="scientific">Streptococcus rupicaprae</name>
    <dbReference type="NCBI Taxonomy" id="759619"/>
    <lineage>
        <taxon>Bacteria</taxon>
        <taxon>Bacillati</taxon>
        <taxon>Bacillota</taxon>
        <taxon>Bacilli</taxon>
        <taxon>Lactobacillales</taxon>
        <taxon>Streptococcaceae</taxon>
        <taxon>Streptococcus</taxon>
    </lineage>
</organism>
<dbReference type="InterPro" id="IPR019826">
    <property type="entry name" value="Carboxylesterase_B_AS"/>
</dbReference>
<evidence type="ECO:0000256" key="3">
    <source>
        <dbReference type="RuleBase" id="RU361235"/>
    </source>
</evidence>
<dbReference type="PROSITE" id="PS00122">
    <property type="entry name" value="CARBOXYLESTERASE_B_1"/>
    <property type="match status" value="1"/>
</dbReference>
<protein>
    <recommendedName>
        <fullName evidence="3">Carboxylic ester hydrolase</fullName>
        <ecNumber evidence="3">3.1.1.-</ecNumber>
    </recommendedName>
</protein>
<feature type="chain" id="PRO_5044973346" description="Carboxylic ester hydrolase" evidence="3">
    <location>
        <begin position="22"/>
        <end position="557"/>
    </location>
</feature>
<dbReference type="SUPFAM" id="SSF53474">
    <property type="entry name" value="alpha/beta-Hydrolases"/>
    <property type="match status" value="1"/>
</dbReference>
<dbReference type="PANTHER" id="PTHR11559">
    <property type="entry name" value="CARBOXYLESTERASE"/>
    <property type="match status" value="1"/>
</dbReference>
<dbReference type="PROSITE" id="PS51257">
    <property type="entry name" value="PROKAR_LIPOPROTEIN"/>
    <property type="match status" value="1"/>
</dbReference>
<evidence type="ECO:0000313" key="5">
    <source>
        <dbReference type="EMBL" id="MET3557040.1"/>
    </source>
</evidence>
<dbReference type="Gene3D" id="3.40.50.1820">
    <property type="entry name" value="alpha/beta hydrolase"/>
    <property type="match status" value="1"/>
</dbReference>
<evidence type="ECO:0000256" key="2">
    <source>
        <dbReference type="ARBA" id="ARBA00022801"/>
    </source>
</evidence>
<proteinExistence type="inferred from homology"/>
<reference evidence="5 6" key="1">
    <citation type="submission" date="2024-06" db="EMBL/GenBank/DDBJ databases">
        <title>Genomic Encyclopedia of Type Strains, Phase IV (KMG-IV): sequencing the most valuable type-strain genomes for metagenomic binning, comparative biology and taxonomic classification.</title>
        <authorList>
            <person name="Goeker M."/>
        </authorList>
    </citation>
    <scope>NUCLEOTIDE SEQUENCE [LARGE SCALE GENOMIC DNA]</scope>
    <source>
        <strain evidence="5 6">DSM 28303</strain>
    </source>
</reference>
<dbReference type="EMBL" id="JBEPLO010000001">
    <property type="protein sequence ID" value="MET3557040.1"/>
    <property type="molecule type" value="Genomic_DNA"/>
</dbReference>
<comment type="similarity">
    <text evidence="1 3">Belongs to the type-B carboxylesterase/lipase family.</text>
</comment>
<sequence>MKQRLWSLLTLLGLASLVLMACGKSKETAETRAFNQDLTQTIVSGPIKGQKDEDNQVLEWLGVPYARVSERWTAPKPVETWKDPLDATNPGEPALQLSNGEIKGVEDALNLDIVRPDTDATDLPVIVFVHGGNNQTGLAQEIKGNTFVNDVNAVYVSLNYRLGALGFNPLPALKTGTDEENSGNYTLLDLAAGLDWVKENIATFGGDANNVTLVGFSAGGRDVMATLISPLFKDKYDKAISFSGGMTLADEAESQAIFAKAFAPLVVEDQVKGSEEEAISWLLSDDRSVADYLHQLDGDRLAPLMGNAGIRMSVFPHLYKDGVVLPKEGFEVAQLNDVPLLLVTGTSEFSLFTAFDKYFMADFTGGQLAQNEEKLAEFLYARNYGGDFYRLANGVESARLLADRYKSPIYIGEIQYGANAEVTPTLANGLSAYHGVFEPLLQTPSNYAGLIGEDFYNDGQAALAKAFKGYLKAFIATANPGQDWKAWTKDGQEVLKLDADKEKAIIAMSSDSETAEDILARMEADSSLSSEQKKVLNEQVLNGRWFSQVLDEANFKY</sequence>
<keyword evidence="6" id="KW-1185">Reference proteome</keyword>